<name>A0A026WH32_OOCBI</name>
<evidence type="ECO:0000256" key="13">
    <source>
        <dbReference type="SAM" id="MobiDB-lite"/>
    </source>
</evidence>
<dbReference type="GO" id="GO:0007417">
    <property type="term" value="P:central nervous system development"/>
    <property type="evidence" value="ECO:0007669"/>
    <property type="project" value="UniProtKB-ARBA"/>
</dbReference>
<dbReference type="GO" id="GO:0008270">
    <property type="term" value="F:zinc ion binding"/>
    <property type="evidence" value="ECO:0007669"/>
    <property type="project" value="UniProtKB-KW"/>
</dbReference>
<comment type="similarity">
    <text evidence="8">Belongs to the snail C2H2-type zinc-finger protein family.</text>
</comment>
<gene>
    <name evidence="15" type="ORF">X777_04444</name>
</gene>
<dbReference type="InterPro" id="IPR036236">
    <property type="entry name" value="Znf_C2H2_sf"/>
</dbReference>
<evidence type="ECO:0000313" key="16">
    <source>
        <dbReference type="Proteomes" id="UP000053097"/>
    </source>
</evidence>
<dbReference type="OMA" id="YPWLDRS"/>
<feature type="region of interest" description="Disordered" evidence="13">
    <location>
        <begin position="15"/>
        <end position="78"/>
    </location>
</feature>
<evidence type="ECO:0000256" key="9">
    <source>
        <dbReference type="ARBA" id="ARBA00064979"/>
    </source>
</evidence>
<dbReference type="PROSITE" id="PS50157">
    <property type="entry name" value="ZINC_FINGER_C2H2_2"/>
    <property type="match status" value="4"/>
</dbReference>
<dbReference type="FunFam" id="3.30.160.60:FF:000207">
    <property type="entry name" value="zinc finger protein SNAI2"/>
    <property type="match status" value="1"/>
</dbReference>
<feature type="compositionally biased region" description="Low complexity" evidence="13">
    <location>
        <begin position="184"/>
        <end position="200"/>
    </location>
</feature>
<dbReference type="Gene3D" id="3.30.160.60">
    <property type="entry name" value="Classic Zinc Finger"/>
    <property type="match status" value="4"/>
</dbReference>
<feature type="domain" description="C2H2-type" evidence="14">
    <location>
        <begin position="484"/>
        <end position="514"/>
    </location>
</feature>
<feature type="region of interest" description="Disordered" evidence="13">
    <location>
        <begin position="178"/>
        <end position="205"/>
    </location>
</feature>
<keyword evidence="4 12" id="KW-0863">Zinc-finger</keyword>
<dbReference type="FunFam" id="3.30.160.60:FF:000706">
    <property type="entry name" value="Zinc finger protein"/>
    <property type="match status" value="1"/>
</dbReference>
<evidence type="ECO:0000256" key="6">
    <source>
        <dbReference type="ARBA" id="ARBA00023125"/>
    </source>
</evidence>
<dbReference type="SMART" id="SM00355">
    <property type="entry name" value="ZnF_C2H2"/>
    <property type="match status" value="5"/>
</dbReference>
<keyword evidence="3" id="KW-0677">Repeat</keyword>
<keyword evidence="7" id="KW-0539">Nucleus</keyword>
<comment type="subcellular location">
    <subcellularLocation>
        <location evidence="1">Nucleus</location>
    </subcellularLocation>
</comment>
<comment type="subunit">
    <text evidence="9">Interacts (via SNAG domain) with LIMD1 (via LIM domains), WTIP (via LIM domains) and AJUBA (via LIM domains).</text>
</comment>
<evidence type="ECO:0000313" key="15">
    <source>
        <dbReference type="EMBL" id="EZA54981.1"/>
    </source>
</evidence>
<keyword evidence="5" id="KW-0862">Zinc</keyword>
<keyword evidence="16" id="KW-1185">Reference proteome</keyword>
<evidence type="ECO:0000256" key="10">
    <source>
        <dbReference type="ARBA" id="ARBA00071743"/>
    </source>
</evidence>
<dbReference type="FunFam" id="3.30.160.60:FF:000169">
    <property type="entry name" value="transcriptional repressor scratch 2"/>
    <property type="match status" value="1"/>
</dbReference>
<dbReference type="OrthoDB" id="5428132at2759"/>
<dbReference type="EMBL" id="KK107231">
    <property type="protein sequence ID" value="EZA54981.1"/>
    <property type="molecule type" value="Genomic_DNA"/>
</dbReference>
<dbReference type="GO" id="GO:0055059">
    <property type="term" value="P:asymmetric neuroblast division"/>
    <property type="evidence" value="ECO:0007669"/>
    <property type="project" value="UniProtKB-ARBA"/>
</dbReference>
<dbReference type="GO" id="GO:0045944">
    <property type="term" value="P:positive regulation of transcription by RNA polymerase II"/>
    <property type="evidence" value="ECO:0007669"/>
    <property type="project" value="UniProtKB-ARBA"/>
</dbReference>
<feature type="compositionally biased region" description="Basic and acidic residues" evidence="13">
    <location>
        <begin position="18"/>
        <end position="28"/>
    </location>
</feature>
<dbReference type="FunFam" id="3.30.160.60:FF:000043">
    <property type="entry name" value="Scratch family zinc finger 2"/>
    <property type="match status" value="1"/>
</dbReference>
<accession>A0A026WH32</accession>
<dbReference type="InterPro" id="IPR013087">
    <property type="entry name" value="Znf_C2H2_type"/>
</dbReference>
<evidence type="ECO:0000256" key="11">
    <source>
        <dbReference type="ARBA" id="ARBA00083685"/>
    </source>
</evidence>
<feature type="compositionally biased region" description="Basic and acidic residues" evidence="13">
    <location>
        <begin position="359"/>
        <end position="369"/>
    </location>
</feature>
<dbReference type="Proteomes" id="UP000053097">
    <property type="component" value="Unassembled WGS sequence"/>
</dbReference>
<feature type="compositionally biased region" description="Low complexity" evidence="13">
    <location>
        <begin position="32"/>
        <end position="57"/>
    </location>
</feature>
<evidence type="ECO:0000259" key="14">
    <source>
        <dbReference type="PROSITE" id="PS50157"/>
    </source>
</evidence>
<dbReference type="PANTHER" id="PTHR24388">
    <property type="entry name" value="ZINC FINGER PROTEIN"/>
    <property type="match status" value="1"/>
</dbReference>
<dbReference type="PROSITE" id="PS00028">
    <property type="entry name" value="ZINC_FINGER_C2H2_1"/>
    <property type="match status" value="4"/>
</dbReference>
<dbReference type="GO" id="GO:0000978">
    <property type="term" value="F:RNA polymerase II cis-regulatory region sequence-specific DNA binding"/>
    <property type="evidence" value="ECO:0007669"/>
    <property type="project" value="TreeGrafter"/>
</dbReference>
<evidence type="ECO:0000256" key="8">
    <source>
        <dbReference type="ARBA" id="ARBA00037948"/>
    </source>
</evidence>
<dbReference type="GO" id="GO:0000981">
    <property type="term" value="F:DNA-binding transcription factor activity, RNA polymerase II-specific"/>
    <property type="evidence" value="ECO:0007669"/>
    <property type="project" value="TreeGrafter"/>
</dbReference>
<dbReference type="GO" id="GO:0060562">
    <property type="term" value="P:epithelial tube morphogenesis"/>
    <property type="evidence" value="ECO:0007669"/>
    <property type="project" value="UniProtKB-ARBA"/>
</dbReference>
<sequence>MPRCLMAKKWKWNQWQARVDDQPSEQRDATPGAGLQEAQQQQHQQPQPQQQQQAQQHHALHQTADAMEKRQHRHEPEDEEIDVVGDVDNHQVDHQQTCWGPHSPTAGATAPSPPPLNASGALYYHGYTHEAWINHEEPPKYATLRSAAELARPVVPSPPPPQQQELSVPVMTGPNLHQATSHQAANPNPSSSSSSPSASSTSLCLPPRKSLSMSFTSTGTALSLPPKKKDIYRPYSLQPISEIRTSAEEDLSAAQAILDLSASPAAPTHSVFIHTLSPPPPRSPYRSPCSCRCPVRRSISCASQPQSPATAEATSGGNCNVGKDSTTGNKTVAYTYEAFFVSDGRSKRRGGGSNGAAVPEKEAAQPDRPKFTCTECGKQYATSSNLSRHKQTHRSLDSQSAKKCIHCGKAYVSMPALAMHVLTHKLAHSCGVCGKMFSRPWLLQGHLRSHTGEKPYGCAHCGKAFADRSNLRAHMQTHSADKNYECSRCHKTFALKSYLNKHLESACLRDEEMQQQQQQQHVCNNTTQHQQNTNRGL</sequence>
<dbReference type="InterPro" id="IPR050527">
    <property type="entry name" value="Snail/Krueppel_Znf"/>
</dbReference>
<evidence type="ECO:0000256" key="5">
    <source>
        <dbReference type="ARBA" id="ARBA00022833"/>
    </source>
</evidence>
<evidence type="ECO:0000256" key="7">
    <source>
        <dbReference type="ARBA" id="ARBA00023242"/>
    </source>
</evidence>
<evidence type="ECO:0000256" key="2">
    <source>
        <dbReference type="ARBA" id="ARBA00022723"/>
    </source>
</evidence>
<feature type="domain" description="C2H2-type" evidence="14">
    <location>
        <begin position="456"/>
        <end position="483"/>
    </location>
</feature>
<dbReference type="GO" id="GO:0005634">
    <property type="term" value="C:nucleus"/>
    <property type="evidence" value="ECO:0007669"/>
    <property type="project" value="UniProtKB-SubCell"/>
</dbReference>
<evidence type="ECO:0000256" key="4">
    <source>
        <dbReference type="ARBA" id="ARBA00022771"/>
    </source>
</evidence>
<dbReference type="SUPFAM" id="SSF57667">
    <property type="entry name" value="beta-beta-alpha zinc fingers"/>
    <property type="match status" value="2"/>
</dbReference>
<dbReference type="AlphaFoldDB" id="A0A026WH32"/>
<evidence type="ECO:0000256" key="1">
    <source>
        <dbReference type="ARBA" id="ARBA00004123"/>
    </source>
</evidence>
<keyword evidence="6" id="KW-0238">DNA-binding</keyword>
<feature type="region of interest" description="Disordered" evidence="13">
    <location>
        <begin position="345"/>
        <end position="369"/>
    </location>
</feature>
<feature type="region of interest" description="Disordered" evidence="13">
    <location>
        <begin position="302"/>
        <end position="324"/>
    </location>
</feature>
<organism evidence="15 16">
    <name type="scientific">Ooceraea biroi</name>
    <name type="common">Clonal raider ant</name>
    <name type="synonym">Cerapachys biroi</name>
    <dbReference type="NCBI Taxonomy" id="2015173"/>
    <lineage>
        <taxon>Eukaryota</taxon>
        <taxon>Metazoa</taxon>
        <taxon>Ecdysozoa</taxon>
        <taxon>Arthropoda</taxon>
        <taxon>Hexapoda</taxon>
        <taxon>Insecta</taxon>
        <taxon>Pterygota</taxon>
        <taxon>Neoptera</taxon>
        <taxon>Endopterygota</taxon>
        <taxon>Hymenoptera</taxon>
        <taxon>Apocrita</taxon>
        <taxon>Aculeata</taxon>
        <taxon>Formicoidea</taxon>
        <taxon>Formicidae</taxon>
        <taxon>Dorylinae</taxon>
        <taxon>Ooceraea</taxon>
    </lineage>
</organism>
<dbReference type="PANTHER" id="PTHR24388:SF38">
    <property type="entry name" value="PROTEIN SNAIL"/>
    <property type="match status" value="1"/>
</dbReference>
<dbReference type="Pfam" id="PF00096">
    <property type="entry name" value="zf-C2H2"/>
    <property type="match status" value="4"/>
</dbReference>
<dbReference type="GO" id="GO:2000177">
    <property type="term" value="P:regulation of neural precursor cell proliferation"/>
    <property type="evidence" value="ECO:0007669"/>
    <property type="project" value="UniProtKB-ARBA"/>
</dbReference>
<proteinExistence type="inferred from homology"/>
<feature type="domain" description="C2H2-type" evidence="14">
    <location>
        <begin position="371"/>
        <end position="398"/>
    </location>
</feature>
<keyword evidence="2" id="KW-0479">Metal-binding</keyword>
<feature type="domain" description="C2H2-type" evidence="14">
    <location>
        <begin position="428"/>
        <end position="455"/>
    </location>
</feature>
<evidence type="ECO:0000256" key="3">
    <source>
        <dbReference type="ARBA" id="ARBA00022737"/>
    </source>
</evidence>
<evidence type="ECO:0000256" key="12">
    <source>
        <dbReference type="PROSITE-ProRule" id="PRU00042"/>
    </source>
</evidence>
<protein>
    <recommendedName>
        <fullName evidence="10">Transcriptional repressor scratch 1</fullName>
    </recommendedName>
    <alternativeName>
        <fullName evidence="11">Scratch homolog 1 zinc finger protein</fullName>
    </alternativeName>
</protein>
<reference evidence="15 16" key="1">
    <citation type="journal article" date="2014" name="Curr. Biol.">
        <title>The genome of the clonal raider ant Cerapachys biroi.</title>
        <authorList>
            <person name="Oxley P.R."/>
            <person name="Ji L."/>
            <person name="Fetter-Pruneda I."/>
            <person name="McKenzie S.K."/>
            <person name="Li C."/>
            <person name="Hu H."/>
            <person name="Zhang G."/>
            <person name="Kronauer D.J."/>
        </authorList>
    </citation>
    <scope>NUCLEOTIDE SEQUENCE [LARGE SCALE GENOMIC DNA]</scope>
</reference>